<protein>
    <submittedName>
        <fullName evidence="2">Uncharacterized protein</fullName>
    </submittedName>
</protein>
<name>A0AAV2N2Z6_9HYME</name>
<proteinExistence type="predicted"/>
<feature type="region of interest" description="Disordered" evidence="1">
    <location>
        <begin position="1"/>
        <end position="32"/>
    </location>
</feature>
<gene>
    <name evidence="2" type="ORF">LPLAT_LOCUS1030</name>
</gene>
<dbReference type="EMBL" id="OZ034824">
    <property type="protein sequence ID" value="CAL1674344.1"/>
    <property type="molecule type" value="Genomic_DNA"/>
</dbReference>
<dbReference type="Proteomes" id="UP001497644">
    <property type="component" value="Chromosome 1"/>
</dbReference>
<feature type="compositionally biased region" description="Polar residues" evidence="1">
    <location>
        <begin position="1"/>
        <end position="18"/>
    </location>
</feature>
<reference evidence="2 3" key="1">
    <citation type="submission" date="2024-04" db="EMBL/GenBank/DDBJ databases">
        <authorList>
            <consortium name="Molecular Ecology Group"/>
        </authorList>
    </citation>
    <scope>NUCLEOTIDE SEQUENCE [LARGE SCALE GENOMIC DNA]</scope>
</reference>
<evidence type="ECO:0000256" key="1">
    <source>
        <dbReference type="SAM" id="MobiDB-lite"/>
    </source>
</evidence>
<sequence>MHRKNVQINLCQHSSRQSRGSRYKHRQNKEMPPRFHDSIAFPLFKQSRHATRRIARPETSALWRESSKPALRWIDTAPRGSVMGVADS</sequence>
<dbReference type="AlphaFoldDB" id="A0AAV2N2Z6"/>
<evidence type="ECO:0000313" key="3">
    <source>
        <dbReference type="Proteomes" id="UP001497644"/>
    </source>
</evidence>
<evidence type="ECO:0000313" key="2">
    <source>
        <dbReference type="EMBL" id="CAL1674344.1"/>
    </source>
</evidence>
<accession>A0AAV2N2Z6</accession>
<organism evidence="2 3">
    <name type="scientific">Lasius platythorax</name>
    <dbReference type="NCBI Taxonomy" id="488582"/>
    <lineage>
        <taxon>Eukaryota</taxon>
        <taxon>Metazoa</taxon>
        <taxon>Ecdysozoa</taxon>
        <taxon>Arthropoda</taxon>
        <taxon>Hexapoda</taxon>
        <taxon>Insecta</taxon>
        <taxon>Pterygota</taxon>
        <taxon>Neoptera</taxon>
        <taxon>Endopterygota</taxon>
        <taxon>Hymenoptera</taxon>
        <taxon>Apocrita</taxon>
        <taxon>Aculeata</taxon>
        <taxon>Formicoidea</taxon>
        <taxon>Formicidae</taxon>
        <taxon>Formicinae</taxon>
        <taxon>Lasius</taxon>
        <taxon>Lasius</taxon>
    </lineage>
</organism>
<keyword evidence="3" id="KW-1185">Reference proteome</keyword>